<dbReference type="EMBL" id="JAULSU010000002">
    <property type="protein sequence ID" value="KAK0627053.1"/>
    <property type="molecule type" value="Genomic_DNA"/>
</dbReference>
<evidence type="ECO:0000313" key="3">
    <source>
        <dbReference type="Proteomes" id="UP001175000"/>
    </source>
</evidence>
<keyword evidence="3" id="KW-1185">Reference proteome</keyword>
<evidence type="ECO:0000256" key="1">
    <source>
        <dbReference type="SAM" id="Phobius"/>
    </source>
</evidence>
<accession>A0AA40C7I3</accession>
<feature type="transmembrane region" description="Helical" evidence="1">
    <location>
        <begin position="21"/>
        <end position="41"/>
    </location>
</feature>
<gene>
    <name evidence="2" type="ORF">B0T14DRAFT_511660</name>
</gene>
<reference evidence="2" key="1">
    <citation type="submission" date="2023-06" db="EMBL/GenBank/DDBJ databases">
        <title>Genome-scale phylogeny and comparative genomics of the fungal order Sordariales.</title>
        <authorList>
            <consortium name="Lawrence Berkeley National Laboratory"/>
            <person name="Hensen N."/>
            <person name="Bonometti L."/>
            <person name="Westerberg I."/>
            <person name="Brannstrom I.O."/>
            <person name="Guillou S."/>
            <person name="Cros-Aarteil S."/>
            <person name="Calhoun S."/>
            <person name="Haridas S."/>
            <person name="Kuo A."/>
            <person name="Mondo S."/>
            <person name="Pangilinan J."/>
            <person name="Riley R."/>
            <person name="Labutti K."/>
            <person name="Andreopoulos B."/>
            <person name="Lipzen A."/>
            <person name="Chen C."/>
            <person name="Yanf M."/>
            <person name="Daum C."/>
            <person name="Ng V."/>
            <person name="Clum A."/>
            <person name="Steindorff A."/>
            <person name="Ohm R."/>
            <person name="Martin F."/>
            <person name="Silar P."/>
            <person name="Natvig D."/>
            <person name="Lalanne C."/>
            <person name="Gautier V."/>
            <person name="Ament-Velasquez S.L."/>
            <person name="Kruys A."/>
            <person name="Hutchinson M.I."/>
            <person name="Powell A.J."/>
            <person name="Barry K."/>
            <person name="Miller A.N."/>
            <person name="Grigoriev I.V."/>
            <person name="Debuchy R."/>
            <person name="Gladieux P."/>
            <person name="Thoren M.H."/>
            <person name="Johannesson H."/>
        </authorList>
    </citation>
    <scope>NUCLEOTIDE SEQUENCE</scope>
    <source>
        <strain evidence="2">CBS 606.72</strain>
    </source>
</reference>
<keyword evidence="1" id="KW-1133">Transmembrane helix</keyword>
<keyword evidence="1" id="KW-0812">Transmembrane</keyword>
<feature type="transmembrane region" description="Helical" evidence="1">
    <location>
        <begin position="47"/>
        <end position="68"/>
    </location>
</feature>
<proteinExistence type="predicted"/>
<keyword evidence="1" id="KW-0472">Membrane</keyword>
<protein>
    <submittedName>
        <fullName evidence="2">Uncharacterized protein</fullName>
    </submittedName>
</protein>
<dbReference type="AlphaFoldDB" id="A0AA40C7I3"/>
<evidence type="ECO:0000313" key="2">
    <source>
        <dbReference type="EMBL" id="KAK0627053.1"/>
    </source>
</evidence>
<name>A0AA40C7I3_9PEZI</name>
<organism evidence="2 3">
    <name type="scientific">Immersiella caudata</name>
    <dbReference type="NCBI Taxonomy" id="314043"/>
    <lineage>
        <taxon>Eukaryota</taxon>
        <taxon>Fungi</taxon>
        <taxon>Dikarya</taxon>
        <taxon>Ascomycota</taxon>
        <taxon>Pezizomycotina</taxon>
        <taxon>Sordariomycetes</taxon>
        <taxon>Sordariomycetidae</taxon>
        <taxon>Sordariales</taxon>
        <taxon>Lasiosphaeriaceae</taxon>
        <taxon>Immersiella</taxon>
    </lineage>
</organism>
<dbReference type="Proteomes" id="UP001175000">
    <property type="component" value="Unassembled WGS sequence"/>
</dbReference>
<comment type="caution">
    <text evidence="2">The sequence shown here is derived from an EMBL/GenBank/DDBJ whole genome shotgun (WGS) entry which is preliminary data.</text>
</comment>
<sequence length="119" mass="13182">MPSSALFPRMDKLMSVTITTLRELLVAKFAFVGLLSVMGTLMLGKTILFDLLAANAAFCGSCLECWIFSYRNKLACSINPTLVWRKRCVSVVGEIKLGLLRTLCGRLPLRGSQVVHCWV</sequence>